<evidence type="ECO:0000256" key="5">
    <source>
        <dbReference type="ARBA" id="ARBA00022833"/>
    </source>
</evidence>
<evidence type="ECO:0000256" key="1">
    <source>
        <dbReference type="ARBA" id="ARBA00001947"/>
    </source>
</evidence>
<dbReference type="EC" id="4.1.1.37" evidence="8"/>
<dbReference type="Pfam" id="PF01208">
    <property type="entry name" value="URO-D"/>
    <property type="match status" value="1"/>
</dbReference>
<dbReference type="GO" id="GO:0006779">
    <property type="term" value="P:porphyrin-containing compound biosynthetic process"/>
    <property type="evidence" value="ECO:0007669"/>
    <property type="project" value="InterPro"/>
</dbReference>
<dbReference type="GO" id="GO:0006730">
    <property type="term" value="P:one-carbon metabolic process"/>
    <property type="evidence" value="ECO:0007669"/>
    <property type="project" value="InterPro"/>
</dbReference>
<reference evidence="8 9" key="1">
    <citation type="submission" date="2019-05" db="EMBL/GenBank/DDBJ databases">
        <authorList>
            <consortium name="Pathogen Informatics"/>
        </authorList>
    </citation>
    <scope>NUCLEOTIDE SEQUENCE [LARGE SCALE GENOMIC DNA]</scope>
    <source>
        <strain evidence="8 9">NCTC503</strain>
    </source>
</reference>
<dbReference type="InterPro" id="IPR052024">
    <property type="entry name" value="Methanogen_methyltrans"/>
</dbReference>
<dbReference type="PANTHER" id="PTHR47099:SF1">
    <property type="entry name" value="METHYLCOBAMIDE:COM METHYLTRANSFERASE MTBA"/>
    <property type="match status" value="1"/>
</dbReference>
<name>A0A4U9QZ17_HATHI</name>
<dbReference type="Proteomes" id="UP000308489">
    <property type="component" value="Chromosome 1"/>
</dbReference>
<dbReference type="GO" id="GO:0008168">
    <property type="term" value="F:methyltransferase activity"/>
    <property type="evidence" value="ECO:0007669"/>
    <property type="project" value="UniProtKB-KW"/>
</dbReference>
<feature type="domain" description="Uroporphyrinogen decarboxylase (URO-D)" evidence="7">
    <location>
        <begin position="3"/>
        <end position="337"/>
    </location>
</feature>
<dbReference type="OrthoDB" id="8452307at2"/>
<dbReference type="InterPro" id="IPR006360">
    <property type="entry name" value="Mtase_MtaA_CmuA"/>
</dbReference>
<evidence type="ECO:0000313" key="9">
    <source>
        <dbReference type="Proteomes" id="UP000308489"/>
    </source>
</evidence>
<dbReference type="CDD" id="cd03307">
    <property type="entry name" value="Mta_CmuA_like"/>
    <property type="match status" value="1"/>
</dbReference>
<evidence type="ECO:0000256" key="4">
    <source>
        <dbReference type="ARBA" id="ARBA00022723"/>
    </source>
</evidence>
<keyword evidence="2 8" id="KW-0489">Methyltransferase</keyword>
<dbReference type="AlphaFoldDB" id="A0A4U9QZ17"/>
<dbReference type="RefSeq" id="WP_138209158.1">
    <property type="nucleotide sequence ID" value="NZ_CBCRUQ010000015.1"/>
</dbReference>
<evidence type="ECO:0000256" key="3">
    <source>
        <dbReference type="ARBA" id="ARBA00022679"/>
    </source>
</evidence>
<keyword evidence="5" id="KW-0862">Zinc</keyword>
<keyword evidence="8" id="KW-0456">Lyase</keyword>
<dbReference type="KEGG" id="hhw:NCTC503_00347"/>
<dbReference type="NCBIfam" id="NF004889">
    <property type="entry name" value="PRK06252.1"/>
    <property type="match status" value="1"/>
</dbReference>
<dbReference type="InterPro" id="IPR038071">
    <property type="entry name" value="UROD/MetE-like_sf"/>
</dbReference>
<evidence type="ECO:0000313" key="8">
    <source>
        <dbReference type="EMBL" id="VTQ83398.1"/>
    </source>
</evidence>
<keyword evidence="6" id="KW-0484">Methanogenesis</keyword>
<keyword evidence="4" id="KW-0479">Metal-binding</keyword>
<protein>
    <submittedName>
        <fullName evidence="8">MtaA/CmuA family methyltransferase</fullName>
        <ecNumber evidence="8">4.1.1.37</ecNumber>
    </submittedName>
</protein>
<dbReference type="GO" id="GO:0015948">
    <property type="term" value="P:methanogenesis"/>
    <property type="evidence" value="ECO:0007669"/>
    <property type="project" value="UniProtKB-KW"/>
</dbReference>
<keyword evidence="9" id="KW-1185">Reference proteome</keyword>
<dbReference type="GO" id="GO:0004853">
    <property type="term" value="F:uroporphyrinogen decarboxylase activity"/>
    <property type="evidence" value="ECO:0007669"/>
    <property type="project" value="UniProtKB-EC"/>
</dbReference>
<dbReference type="NCBIfam" id="TIGR01463">
    <property type="entry name" value="mtaA_cmuA"/>
    <property type="match status" value="1"/>
</dbReference>
<accession>A0A4U9QZ17</accession>
<sequence length="339" mass="37349">MLTPKERLFKALKKETVDRPPCICPGGMMNMIISDVMDIEGVKWPEAHSDPKMMADLTEGIYKNGAFENFGVPFCMTVEAEDMGAKVFMGTKVNEPRVVEYPIKSVTEWRNLTNIVVDKGRSKVVLDAIKILKERNLDVPIIANLTGPISLASSLIEPVDYYKELRRKPKEAHEFMEFVTENLIAFGKAQIEAGADILTVSDPSGTGEILGPKLFSEFAAYYLNKILKELKPVAKGGTIIHICGRMKSVYKELNELQSDALSFDSITSTREVMENVKDKAIMGNVSTLALEKGTPESIKNISKVCIRSGVNILAPACGVGPRTSLQNLKAMVDATKESK</sequence>
<gene>
    <name evidence="8" type="primary">hemE_1</name>
    <name evidence="8" type="ORF">NCTC503_00347</name>
</gene>
<dbReference type="GO" id="GO:0032259">
    <property type="term" value="P:methylation"/>
    <property type="evidence" value="ECO:0007669"/>
    <property type="project" value="UniProtKB-KW"/>
</dbReference>
<comment type="cofactor">
    <cofactor evidence="1">
        <name>Zn(2+)</name>
        <dbReference type="ChEBI" id="CHEBI:29105"/>
    </cofactor>
</comment>
<dbReference type="EMBL" id="LR590481">
    <property type="protein sequence ID" value="VTQ83398.1"/>
    <property type="molecule type" value="Genomic_DNA"/>
</dbReference>
<evidence type="ECO:0000259" key="7">
    <source>
        <dbReference type="Pfam" id="PF01208"/>
    </source>
</evidence>
<dbReference type="PANTHER" id="PTHR47099">
    <property type="entry name" value="METHYLCOBAMIDE:COM METHYLTRANSFERASE MTBA"/>
    <property type="match status" value="1"/>
</dbReference>
<evidence type="ECO:0000256" key="2">
    <source>
        <dbReference type="ARBA" id="ARBA00022603"/>
    </source>
</evidence>
<evidence type="ECO:0000256" key="6">
    <source>
        <dbReference type="ARBA" id="ARBA00022994"/>
    </source>
</evidence>
<dbReference type="InterPro" id="IPR000257">
    <property type="entry name" value="Uroporphyrinogen_deCOase"/>
</dbReference>
<dbReference type="SUPFAM" id="SSF51726">
    <property type="entry name" value="UROD/MetE-like"/>
    <property type="match status" value="1"/>
</dbReference>
<dbReference type="Gene3D" id="3.20.20.210">
    <property type="match status" value="1"/>
</dbReference>
<keyword evidence="3 8" id="KW-0808">Transferase</keyword>
<organism evidence="8 9">
    <name type="scientific">Hathewaya histolytica</name>
    <name type="common">Clostridium histolyticum</name>
    <dbReference type="NCBI Taxonomy" id="1498"/>
    <lineage>
        <taxon>Bacteria</taxon>
        <taxon>Bacillati</taxon>
        <taxon>Bacillota</taxon>
        <taxon>Clostridia</taxon>
        <taxon>Eubacteriales</taxon>
        <taxon>Clostridiaceae</taxon>
        <taxon>Hathewaya</taxon>
    </lineage>
</organism>
<dbReference type="GO" id="GO:0046872">
    <property type="term" value="F:metal ion binding"/>
    <property type="evidence" value="ECO:0007669"/>
    <property type="project" value="UniProtKB-KW"/>
</dbReference>
<proteinExistence type="predicted"/>